<evidence type="ECO:0000256" key="2">
    <source>
        <dbReference type="ARBA" id="ARBA00022692"/>
    </source>
</evidence>
<keyword evidence="5 7" id="KW-0807">Transducer</keyword>
<evidence type="ECO:0000256" key="3">
    <source>
        <dbReference type="ARBA" id="ARBA00022989"/>
    </source>
</evidence>
<dbReference type="Gene3D" id="1.10.287.950">
    <property type="entry name" value="Methyl-accepting chemotaxis protein"/>
    <property type="match status" value="1"/>
</dbReference>
<protein>
    <submittedName>
        <fullName evidence="12">Methyl-accepting chemotaxis protein</fullName>
    </submittedName>
</protein>
<dbReference type="PROSITE" id="PS50885">
    <property type="entry name" value="HAMP"/>
    <property type="match status" value="1"/>
</dbReference>
<feature type="coiled-coil region" evidence="8">
    <location>
        <begin position="239"/>
        <end position="266"/>
    </location>
</feature>
<comment type="caution">
    <text evidence="12">The sequence shown here is derived from an EMBL/GenBank/DDBJ whole genome shotgun (WGS) entry which is preliminary data.</text>
</comment>
<evidence type="ECO:0000256" key="5">
    <source>
        <dbReference type="ARBA" id="ARBA00023224"/>
    </source>
</evidence>
<dbReference type="SMART" id="SM00283">
    <property type="entry name" value="MA"/>
    <property type="match status" value="1"/>
</dbReference>
<evidence type="ECO:0000313" key="12">
    <source>
        <dbReference type="EMBL" id="OQX04267.1"/>
    </source>
</evidence>
<dbReference type="Proteomes" id="UP000192491">
    <property type="component" value="Unassembled WGS sequence"/>
</dbReference>
<evidence type="ECO:0000259" key="11">
    <source>
        <dbReference type="PROSITE" id="PS50885"/>
    </source>
</evidence>
<feature type="domain" description="Methyl-accepting transducer" evidence="10">
    <location>
        <begin position="96"/>
        <end position="338"/>
    </location>
</feature>
<evidence type="ECO:0000256" key="9">
    <source>
        <dbReference type="SAM" id="Phobius"/>
    </source>
</evidence>
<organism evidence="12 13">
    <name type="scientific">Thiothrix lacustris</name>
    <dbReference type="NCBI Taxonomy" id="525917"/>
    <lineage>
        <taxon>Bacteria</taxon>
        <taxon>Pseudomonadati</taxon>
        <taxon>Pseudomonadota</taxon>
        <taxon>Gammaproteobacteria</taxon>
        <taxon>Thiotrichales</taxon>
        <taxon>Thiotrichaceae</taxon>
        <taxon>Thiothrix</taxon>
    </lineage>
</organism>
<dbReference type="GO" id="GO:0016020">
    <property type="term" value="C:membrane"/>
    <property type="evidence" value="ECO:0007669"/>
    <property type="project" value="UniProtKB-SubCell"/>
</dbReference>
<sequence length="380" mass="40508">MSELAYQSVIGVLLLGVIGLGWLLWHLKRQAHTQSAGEARQQQQAVLRLLDEMSSLADGDLTMRATVTEDVTGAIADAVNFAVDALRALVVRMDMTSHRLTGFAQDAETRVNNLAGSSSRQAQEIAVVTSTIATLTKSIQKVSRNASSSADVARKSLDISQAGAQTVRATIVDMGSIREKIQATSKRLKRLGESSQEVGDIVRLMNDIAEQTNILALNASIQTSSSQVNSGTGNASSGFRRLADEMQQLAQQAAEASRKIDVLIRTMQADTSEVMASMEETTAKVVDGARNAELAGAALDEVEDVTVGLARLIGNISEAAGKQANMAGQVVNTMSAIQEITQQTARYSEETRALVTDLNATAADLRGAITDFTLAEEKQK</sequence>
<evidence type="ECO:0000256" key="4">
    <source>
        <dbReference type="ARBA" id="ARBA00023136"/>
    </source>
</evidence>
<dbReference type="AlphaFoldDB" id="A0A1Y1QFH8"/>
<dbReference type="SUPFAM" id="SSF58104">
    <property type="entry name" value="Methyl-accepting chemotaxis protein (MCP) signaling domain"/>
    <property type="match status" value="1"/>
</dbReference>
<dbReference type="PROSITE" id="PS50111">
    <property type="entry name" value="CHEMOTAXIS_TRANSDUC_2"/>
    <property type="match status" value="1"/>
</dbReference>
<proteinExistence type="inferred from homology"/>
<reference evidence="12 13" key="1">
    <citation type="submission" date="2017-01" db="EMBL/GenBank/DDBJ databases">
        <title>Novel large sulfur bacteria in the metagenomes of groundwater-fed chemosynthetic microbial mats in the Lake Huron basin.</title>
        <authorList>
            <person name="Sharrar A.M."/>
            <person name="Flood B.E."/>
            <person name="Bailey J.V."/>
            <person name="Jones D.S."/>
            <person name="Biddanda B."/>
            <person name="Ruberg S.A."/>
            <person name="Marcus D.N."/>
            <person name="Dick G.J."/>
        </authorList>
    </citation>
    <scope>NUCLEOTIDE SEQUENCE [LARGE SCALE GENOMIC DNA]</scope>
    <source>
        <strain evidence="12">A8</strain>
    </source>
</reference>
<evidence type="ECO:0000256" key="7">
    <source>
        <dbReference type="PROSITE-ProRule" id="PRU00284"/>
    </source>
</evidence>
<evidence type="ECO:0000256" key="1">
    <source>
        <dbReference type="ARBA" id="ARBA00004141"/>
    </source>
</evidence>
<accession>A0A1Y1QFH8</accession>
<evidence type="ECO:0000259" key="10">
    <source>
        <dbReference type="PROSITE" id="PS50111"/>
    </source>
</evidence>
<gene>
    <name evidence="12" type="ORF">BWK73_36715</name>
</gene>
<dbReference type="InterPro" id="IPR003660">
    <property type="entry name" value="HAMP_dom"/>
</dbReference>
<comment type="subcellular location">
    <subcellularLocation>
        <location evidence="1">Membrane</location>
        <topology evidence="1">Multi-pass membrane protein</topology>
    </subcellularLocation>
</comment>
<keyword evidence="2 9" id="KW-0812">Transmembrane</keyword>
<evidence type="ECO:0000256" key="8">
    <source>
        <dbReference type="SAM" id="Coils"/>
    </source>
</evidence>
<keyword evidence="3 9" id="KW-1133">Transmembrane helix</keyword>
<evidence type="ECO:0000256" key="6">
    <source>
        <dbReference type="ARBA" id="ARBA00029447"/>
    </source>
</evidence>
<dbReference type="Pfam" id="PF00015">
    <property type="entry name" value="MCPsignal"/>
    <property type="match status" value="1"/>
</dbReference>
<dbReference type="InterPro" id="IPR004089">
    <property type="entry name" value="MCPsignal_dom"/>
</dbReference>
<evidence type="ECO:0000313" key="13">
    <source>
        <dbReference type="Proteomes" id="UP000192491"/>
    </source>
</evidence>
<dbReference type="PANTHER" id="PTHR32089:SF119">
    <property type="entry name" value="METHYL-ACCEPTING CHEMOTAXIS PROTEIN CTPL"/>
    <property type="match status" value="1"/>
</dbReference>
<dbReference type="GO" id="GO:0006935">
    <property type="term" value="P:chemotaxis"/>
    <property type="evidence" value="ECO:0007669"/>
    <property type="project" value="UniProtKB-ARBA"/>
</dbReference>
<keyword evidence="4 9" id="KW-0472">Membrane</keyword>
<comment type="similarity">
    <text evidence="6">Belongs to the methyl-accepting chemotaxis (MCP) protein family.</text>
</comment>
<dbReference type="EMBL" id="MTEJ01000349">
    <property type="protein sequence ID" value="OQX04267.1"/>
    <property type="molecule type" value="Genomic_DNA"/>
</dbReference>
<feature type="domain" description="HAMP" evidence="11">
    <location>
        <begin position="40"/>
        <end position="91"/>
    </location>
</feature>
<name>A0A1Y1QFH8_9GAMM</name>
<dbReference type="GO" id="GO:0007165">
    <property type="term" value="P:signal transduction"/>
    <property type="evidence" value="ECO:0007669"/>
    <property type="project" value="UniProtKB-KW"/>
</dbReference>
<dbReference type="PANTHER" id="PTHR32089">
    <property type="entry name" value="METHYL-ACCEPTING CHEMOTAXIS PROTEIN MCPB"/>
    <property type="match status" value="1"/>
</dbReference>
<feature type="transmembrane region" description="Helical" evidence="9">
    <location>
        <begin position="6"/>
        <end position="25"/>
    </location>
</feature>
<keyword evidence="8" id="KW-0175">Coiled coil</keyword>